<organism evidence="2 3">
    <name type="scientific">Dissostichus mawsoni</name>
    <name type="common">Antarctic cod</name>
    <dbReference type="NCBI Taxonomy" id="36200"/>
    <lineage>
        <taxon>Eukaryota</taxon>
        <taxon>Metazoa</taxon>
        <taxon>Chordata</taxon>
        <taxon>Craniata</taxon>
        <taxon>Vertebrata</taxon>
        <taxon>Euteleostomi</taxon>
        <taxon>Actinopterygii</taxon>
        <taxon>Neopterygii</taxon>
        <taxon>Teleostei</taxon>
        <taxon>Neoteleostei</taxon>
        <taxon>Acanthomorphata</taxon>
        <taxon>Eupercaria</taxon>
        <taxon>Perciformes</taxon>
        <taxon>Notothenioidei</taxon>
        <taxon>Nototheniidae</taxon>
        <taxon>Dissostichus</taxon>
    </lineage>
</organism>
<reference evidence="2 3" key="1">
    <citation type="submission" date="2020-03" db="EMBL/GenBank/DDBJ databases">
        <title>Dissostichus mawsoni Genome sequencing and assembly.</title>
        <authorList>
            <person name="Park H."/>
        </authorList>
    </citation>
    <scope>NUCLEOTIDE SEQUENCE [LARGE SCALE GENOMIC DNA]</scope>
    <source>
        <strain evidence="2">DM0001</strain>
        <tissue evidence="2">Muscle</tissue>
    </source>
</reference>
<feature type="compositionally biased region" description="Basic and acidic residues" evidence="1">
    <location>
        <begin position="299"/>
        <end position="331"/>
    </location>
</feature>
<sequence>MIFSLLDPGAMGSQYTSISDADTARAHTLDGASEGSKNMNYACMQLRPMEKGVLACTMYLVTGLWLSGPESQDSCTVVSVMSVTTRLSGAPGGPATSRNIQKHPEISRNIQKQGQTAAESNEITSGCLCRLKEGEKTLLMREFNGVVYQPGGHAGGCEVRQAVCLSKDLSGFKTTVNEPAANQQAKSLSVTECAGFIFISVCCTDKEFSEMQHRRGEKASVARLEASENLHNRECVSDAWATEDYLEETKLFFLRVKVTTLSCSPGLLQNAHVSKQLTSVAALAFSPRYLPVQAAAAEQKPREPRQHEERRHESRQRREEVGRSTECEMRGLLRPGTELQSASGFCSSPIKDIEIQPPHIKLYPTVSSSSQCHLI</sequence>
<dbReference type="Proteomes" id="UP000518266">
    <property type="component" value="Unassembled WGS sequence"/>
</dbReference>
<keyword evidence="3" id="KW-1185">Reference proteome</keyword>
<feature type="region of interest" description="Disordered" evidence="1">
    <location>
        <begin position="294"/>
        <end position="333"/>
    </location>
</feature>
<dbReference type="EMBL" id="JAAKFY010000006">
    <property type="protein sequence ID" value="KAF3855798.1"/>
    <property type="molecule type" value="Genomic_DNA"/>
</dbReference>
<accession>A0A7J5Z639</accession>
<proteinExistence type="predicted"/>
<gene>
    <name evidence="2" type="ORF">F7725_016521</name>
</gene>
<evidence type="ECO:0000313" key="2">
    <source>
        <dbReference type="EMBL" id="KAF3855798.1"/>
    </source>
</evidence>
<protein>
    <submittedName>
        <fullName evidence="2">Uncharacterized protein</fullName>
    </submittedName>
</protein>
<evidence type="ECO:0000313" key="3">
    <source>
        <dbReference type="Proteomes" id="UP000518266"/>
    </source>
</evidence>
<dbReference type="AlphaFoldDB" id="A0A7J5Z639"/>
<comment type="caution">
    <text evidence="2">The sequence shown here is derived from an EMBL/GenBank/DDBJ whole genome shotgun (WGS) entry which is preliminary data.</text>
</comment>
<name>A0A7J5Z639_DISMA</name>
<evidence type="ECO:0000256" key="1">
    <source>
        <dbReference type="SAM" id="MobiDB-lite"/>
    </source>
</evidence>